<accession>B5AX66</accession>
<reference evidence="2" key="1">
    <citation type="journal article" date="2009" name="Environ. Microbiol. Rep.">
        <title>Isolation and genomic characterization of the first phage infecting Iodobacteria: ?PLPE, a myovirus having a novel set of features.</title>
        <authorList>
            <person name="Leblanc C."/>
            <person name="Caumont-Sarcos A."/>
            <person name="Comeau A.M."/>
            <person name="Krisch H.M."/>
        </authorList>
    </citation>
    <scope>NUCLEOTIDE SEQUENCE [LARGE SCALE GENOMIC DNA]</scope>
</reference>
<evidence type="ECO:0000313" key="2">
    <source>
        <dbReference type="Proteomes" id="UP000001862"/>
    </source>
</evidence>
<dbReference type="OrthoDB" id="14556at10239"/>
<gene>
    <name evidence="1" type="ORF">phiPLPE_47</name>
</gene>
<dbReference type="GeneID" id="6779527"/>
<dbReference type="Proteomes" id="UP000001862">
    <property type="component" value="Segment"/>
</dbReference>
<evidence type="ECO:0008006" key="3">
    <source>
        <dbReference type="Google" id="ProtNLM"/>
    </source>
</evidence>
<proteinExistence type="predicted"/>
<evidence type="ECO:0000313" key="1">
    <source>
        <dbReference type="EMBL" id="ACG60369.1"/>
    </source>
</evidence>
<sequence length="136" mass="14610">MALNNFSTDLFVVVVNGRTISDWGDTATPFTDDPIDPKVTLRRGQGGNAVRLNRINPGRNVKLYLNPGSPDSAYMQGLFNSNANITLSKTQIGTLETAIGTEGVIVNDASNGRGGSTITDDQYILEFNGWTAMKGQ</sequence>
<protein>
    <recommendedName>
        <fullName evidence="3">Tail tube protein</fullName>
    </recommendedName>
</protein>
<dbReference type="RefSeq" id="YP_002128481.1">
    <property type="nucleotide sequence ID" value="NC_011142.1"/>
</dbReference>
<name>B5AX66_9CAUD</name>
<dbReference type="KEGG" id="vg:6779527"/>
<dbReference type="EMBL" id="EU876853">
    <property type="protein sequence ID" value="ACG60369.1"/>
    <property type="molecule type" value="Genomic_DNA"/>
</dbReference>
<organism evidence="1 2">
    <name type="scientific">Iodobacter phage PhiPLPE</name>
    <dbReference type="NCBI Taxonomy" id="551895"/>
    <lineage>
        <taxon>Viruses</taxon>
        <taxon>Duplodnaviria</taxon>
        <taxon>Heunggongvirae</taxon>
        <taxon>Uroviricota</taxon>
        <taxon>Caudoviricetes</taxon>
        <taxon>Iodovirus</taxon>
        <taxon>Iodovirus PLPE</taxon>
    </lineage>
</organism>
<keyword evidence="2" id="KW-1185">Reference proteome</keyword>